<protein>
    <submittedName>
        <fullName evidence="2">Uncharacterized protein</fullName>
    </submittedName>
</protein>
<keyword evidence="3" id="KW-1185">Reference proteome</keyword>
<feature type="region of interest" description="Disordered" evidence="1">
    <location>
        <begin position="247"/>
        <end position="266"/>
    </location>
</feature>
<evidence type="ECO:0000256" key="1">
    <source>
        <dbReference type="SAM" id="MobiDB-lite"/>
    </source>
</evidence>
<feature type="compositionally biased region" description="Basic and acidic residues" evidence="1">
    <location>
        <begin position="281"/>
        <end position="295"/>
    </location>
</feature>
<dbReference type="EMBL" id="JYNV01000281">
    <property type="protein sequence ID" value="KZM20337.1"/>
    <property type="molecule type" value="Genomic_DNA"/>
</dbReference>
<evidence type="ECO:0000313" key="2">
    <source>
        <dbReference type="EMBL" id="KZM20337.1"/>
    </source>
</evidence>
<dbReference type="OrthoDB" id="5307331at2759"/>
<dbReference type="STRING" id="5454.A0A162Z0T9"/>
<feature type="region of interest" description="Disordered" evidence="1">
    <location>
        <begin position="648"/>
        <end position="721"/>
    </location>
</feature>
<dbReference type="Proteomes" id="UP000076837">
    <property type="component" value="Unassembled WGS sequence"/>
</dbReference>
<evidence type="ECO:0000313" key="3">
    <source>
        <dbReference type="Proteomes" id="UP000076837"/>
    </source>
</evidence>
<feature type="compositionally biased region" description="Polar residues" evidence="1">
    <location>
        <begin position="301"/>
        <end position="312"/>
    </location>
</feature>
<proteinExistence type="predicted"/>
<comment type="caution">
    <text evidence="2">The sequence shown here is derived from an EMBL/GenBank/DDBJ whole genome shotgun (WGS) entry which is preliminary data.</text>
</comment>
<name>A0A162Z0T9_DIDRA</name>
<feature type="region of interest" description="Disordered" evidence="1">
    <location>
        <begin position="277"/>
        <end position="327"/>
    </location>
</feature>
<organism evidence="2 3">
    <name type="scientific">Didymella rabiei</name>
    <name type="common">Chickpea ascochyta blight fungus</name>
    <name type="synonym">Mycosphaerella rabiei</name>
    <dbReference type="NCBI Taxonomy" id="5454"/>
    <lineage>
        <taxon>Eukaryota</taxon>
        <taxon>Fungi</taxon>
        <taxon>Dikarya</taxon>
        <taxon>Ascomycota</taxon>
        <taxon>Pezizomycotina</taxon>
        <taxon>Dothideomycetes</taxon>
        <taxon>Pleosporomycetidae</taxon>
        <taxon>Pleosporales</taxon>
        <taxon>Pleosporineae</taxon>
        <taxon>Didymellaceae</taxon>
        <taxon>Ascochyta</taxon>
    </lineage>
</organism>
<feature type="compositionally biased region" description="Basic residues" evidence="1">
    <location>
        <begin position="651"/>
        <end position="668"/>
    </location>
</feature>
<reference evidence="2 3" key="1">
    <citation type="journal article" date="2016" name="Sci. Rep.">
        <title>Draft genome sequencing and secretome analysis of fungal phytopathogen Ascochyta rabiei provides insight into the necrotrophic effector repertoire.</title>
        <authorList>
            <person name="Verma S."/>
            <person name="Gazara R.K."/>
            <person name="Nizam S."/>
            <person name="Parween S."/>
            <person name="Chattopadhyay D."/>
            <person name="Verma P.K."/>
        </authorList>
    </citation>
    <scope>NUCLEOTIDE SEQUENCE [LARGE SCALE GENOMIC DNA]</scope>
    <source>
        <strain evidence="2 3">ArDII</strain>
    </source>
</reference>
<gene>
    <name evidence="2" type="ORF">ST47_g8468</name>
</gene>
<dbReference type="AlphaFoldDB" id="A0A162Z0T9"/>
<accession>A0A162Z0T9</accession>
<sequence length="905" mass="102100">MTDLGAVHPASRCNNDITLGTVGVPCMQESAQTATEFDFDLDLGSGLDNEIDARIGTFCIDAGMTNGQSLNDLEIPTNLTPVKASFATTELSQAHLPNGSYSHVNDPSNYNSLLVSQAFEYYEPQDYYAPQETPYFNNCFSSFAPSGDLFGTPGLTAVPGNSAFAGYGLGQYPSRPCIYPTDSWPVPAEAVSLPKDNTDYLPVGTSSYNDKKAQFVTRSREEPLAITDSQAFTTGYVPASNTHGAFSPFDDKRYPPPAGSSTHFKLDKLQELPFYSDDDYQETKTKVERASERATRKQRRNVSVSSDSSPTEIPSEPAKYAPGEKPKKVDAKPWIRTNANTEGDTRTAKINNWKNRYEYKPLPTGNWCSGKHTFKYTQYENVDFLTEAPMSTRRLKEYIVKYPTDNEKRLVLWIQKMPADQGRRYGSRQHSKCVFRDCPIQRYVEGTISTGEYRVAFDEKHYTYGDHVDPYDCAAFAHLYCMEQFLDFEQVCQVADVRIDTRLDMPLEPNGKAAFSMVDVPARHEMERFVKAASKGKLRYTQRWHNYPIHSDYDRDQQKPHEHTLTYLAHRMYEAHQDDSHKRQAALRRVTVSQRRVHLGDLEMSVADKRIMIEVFGGKKKGRKGRVEDHYDKRILYQINRAKQEAEGFLRRRRQTTNSSRKGRKRKAIEREETDDEESTHETNSSACGTEQQACATPPRKTCTPRHKKQKVNYAESPIDAQHDVAQVPGTQPLAGDAPEQLQQIQTYMATDFSYEPAPAHAQEPVDPALDKTLDTAYGLYAVPATPNLDISNFSICEDDLSDDKLEKLLALERRQSYAADIGPMSILKSPDLIRGGRTPRRAGFGAQPVSSSKEYFVNDPPSLVAVSKHVPLVVDVGRRSARIAAKTSWPQQTVGERRMRKRAR</sequence>